<dbReference type="Proteomes" id="UP000053237">
    <property type="component" value="Unassembled WGS sequence"/>
</dbReference>
<reference evidence="9 10" key="1">
    <citation type="submission" date="2012-05" db="EMBL/GenBank/DDBJ databases">
        <title>Recombination and specialization in a pathogen metapopulation.</title>
        <authorList>
            <person name="Gardiner A."/>
            <person name="Kemen E."/>
            <person name="Schultz-Larsen T."/>
            <person name="MacLean D."/>
            <person name="Van Oosterhout C."/>
            <person name="Jones J.D.G."/>
        </authorList>
    </citation>
    <scope>NUCLEOTIDE SEQUENCE [LARGE SCALE GENOMIC DNA]</scope>
    <source>
        <strain evidence="9 10">Ac Nc2</strain>
    </source>
</reference>
<dbReference type="PROSITE" id="PS50261">
    <property type="entry name" value="G_PROTEIN_RECEP_F2_4"/>
    <property type="match status" value="1"/>
</dbReference>
<feature type="transmembrane region" description="Helical" evidence="6">
    <location>
        <begin position="205"/>
        <end position="225"/>
    </location>
</feature>
<dbReference type="OrthoDB" id="70770at2759"/>
<dbReference type="GO" id="GO:0007166">
    <property type="term" value="P:cell surface receptor signaling pathway"/>
    <property type="evidence" value="ECO:0007669"/>
    <property type="project" value="InterPro"/>
</dbReference>
<dbReference type="Gene3D" id="1.20.1070.10">
    <property type="entry name" value="Rhodopsin 7-helix transmembrane proteins"/>
    <property type="match status" value="1"/>
</dbReference>
<dbReference type="Gene3D" id="3.30.810.10">
    <property type="entry name" value="2-Layer Sandwich"/>
    <property type="match status" value="1"/>
</dbReference>
<feature type="transmembrane region" description="Helical" evidence="6">
    <location>
        <begin position="246"/>
        <end position="266"/>
    </location>
</feature>
<dbReference type="InParanoid" id="A0A024GDI6"/>
<dbReference type="InterPro" id="IPR027484">
    <property type="entry name" value="PInositol-4-P-5-kinase_N"/>
</dbReference>
<keyword evidence="5" id="KW-0547">Nucleotide-binding</keyword>
<evidence type="ECO:0008006" key="11">
    <source>
        <dbReference type="Google" id="ProtNLM"/>
    </source>
</evidence>
<name>A0A024GDI6_9STRA</name>
<proteinExistence type="predicted"/>
<dbReference type="CDD" id="cd00139">
    <property type="entry name" value="PIPKc"/>
    <property type="match status" value="1"/>
</dbReference>
<feature type="transmembrane region" description="Helical" evidence="6">
    <location>
        <begin position="96"/>
        <end position="117"/>
    </location>
</feature>
<gene>
    <name evidence="9" type="ORF">BN9_051880</name>
</gene>
<dbReference type="Gene3D" id="3.30.800.10">
    <property type="entry name" value="Phosphatidylinositol Phosphate Kinase II Beta"/>
    <property type="match status" value="1"/>
</dbReference>
<feature type="transmembrane region" description="Helical" evidence="6">
    <location>
        <begin position="286"/>
        <end position="305"/>
    </location>
</feature>
<dbReference type="SMART" id="SM00330">
    <property type="entry name" value="PIPKc"/>
    <property type="match status" value="1"/>
</dbReference>
<dbReference type="AlphaFoldDB" id="A0A024GDI6"/>
<evidence type="ECO:0000259" key="7">
    <source>
        <dbReference type="PROSITE" id="PS50261"/>
    </source>
</evidence>
<dbReference type="GO" id="GO:0046854">
    <property type="term" value="P:phosphatidylinositol phosphate biosynthetic process"/>
    <property type="evidence" value="ECO:0007669"/>
    <property type="project" value="TreeGrafter"/>
</dbReference>
<dbReference type="InterPro" id="IPR023610">
    <property type="entry name" value="PInositol-4/5-P-5/4-kinase"/>
</dbReference>
<comment type="caution">
    <text evidence="9">The sequence shown here is derived from an EMBL/GenBank/DDBJ whole genome shotgun (WGS) entry which is preliminary data.</text>
</comment>
<dbReference type="SUPFAM" id="SSF56104">
    <property type="entry name" value="SAICAR synthase-like"/>
    <property type="match status" value="1"/>
</dbReference>
<dbReference type="EMBL" id="CAIX01000069">
    <property type="protein sequence ID" value="CCI44379.1"/>
    <property type="molecule type" value="Genomic_DNA"/>
</dbReference>
<evidence type="ECO:0000313" key="9">
    <source>
        <dbReference type="EMBL" id="CCI44379.1"/>
    </source>
</evidence>
<comment type="subcellular location">
    <subcellularLocation>
        <location evidence="1">Membrane</location>
        <topology evidence="1">Multi-pass membrane protein</topology>
    </subcellularLocation>
</comment>
<evidence type="ECO:0000256" key="1">
    <source>
        <dbReference type="ARBA" id="ARBA00004141"/>
    </source>
</evidence>
<feature type="transmembrane region" description="Helical" evidence="6">
    <location>
        <begin position="162"/>
        <end position="179"/>
    </location>
</feature>
<dbReference type="GO" id="GO:0005524">
    <property type="term" value="F:ATP binding"/>
    <property type="evidence" value="ECO:0007669"/>
    <property type="project" value="UniProtKB-UniRule"/>
</dbReference>
<evidence type="ECO:0000256" key="2">
    <source>
        <dbReference type="ARBA" id="ARBA00022692"/>
    </source>
</evidence>
<evidence type="ECO:0000256" key="5">
    <source>
        <dbReference type="PROSITE-ProRule" id="PRU00781"/>
    </source>
</evidence>
<feature type="domain" description="PIPK" evidence="8">
    <location>
        <begin position="449"/>
        <end position="837"/>
    </location>
</feature>
<keyword evidence="4 6" id="KW-0472">Membrane</keyword>
<dbReference type="PROSITE" id="PS51455">
    <property type="entry name" value="PIPK"/>
    <property type="match status" value="1"/>
</dbReference>
<dbReference type="GO" id="GO:0005886">
    <property type="term" value="C:plasma membrane"/>
    <property type="evidence" value="ECO:0007669"/>
    <property type="project" value="TreeGrafter"/>
</dbReference>
<dbReference type="STRING" id="65357.A0A024GDI6"/>
<dbReference type="InterPro" id="IPR002498">
    <property type="entry name" value="PInositol-4-P-4/5-kinase_core"/>
</dbReference>
<feature type="transmembrane region" description="Helical" evidence="6">
    <location>
        <begin position="129"/>
        <end position="150"/>
    </location>
</feature>
<dbReference type="SUPFAM" id="SSF81321">
    <property type="entry name" value="Family A G protein-coupled receptor-like"/>
    <property type="match status" value="1"/>
</dbReference>
<evidence type="ECO:0000256" key="6">
    <source>
        <dbReference type="SAM" id="Phobius"/>
    </source>
</evidence>
<dbReference type="Pfam" id="PF01504">
    <property type="entry name" value="PIP5K"/>
    <property type="match status" value="1"/>
</dbReference>
<keyword evidence="2 6" id="KW-0812">Transmembrane</keyword>
<feature type="domain" description="G-protein coupled receptors family 2 profile 2" evidence="7">
    <location>
        <begin position="126"/>
        <end position="306"/>
    </location>
</feature>
<accession>A0A024GDI6</accession>
<dbReference type="PANTHER" id="PTHR23086:SF8">
    <property type="entry name" value="PHOSPHATIDYLINOSITOL 5-PHOSPHATE 4-KINASE, ISOFORM A"/>
    <property type="match status" value="1"/>
</dbReference>
<keyword evidence="5" id="KW-0067">ATP-binding</keyword>
<sequence length="891" mass="100997">MDSLDDIQLVYDPNLLGATFMEQRELDGGDEEQAVVSPRSSVAPASFSDAGYTLPDITWLQDSRQLNNDILPKHQNKNRVWWQFLLPKESAYRGQLALFSSIVAVTGILATAALVFHKELDNILEINSGLLLGSFGTIVMCLSIIGSSIFVKRRTKRHLNALLLNLAVFDFLIAITFILEPVWNHLGLGVKGHQSCYHLSLMREYLMTCSTAWSISMALDLFYLMTDPFTSPRFNRRKYQFISHSLASISVIVLAALHELDATVAVGDFCWIGSKQGRPQDKPNMVLISVFIILPMLTALFSNLYVSFVSYSRFRNVIYLCFTWSVYGAYWIVHTDDLRMWLSHSFSFMLSYRGVVPFILWSICNQPTKKKKRKTMVAHKQASASDDTEETWSPIGNHAVVSEHQAPGSIDDALDEDIDDEDDARPQLNVALLKELVFYTTQGIVQAVRLTSSSEKSDGVFTHQQCNQTSNIFETQSASNFFSTTYVTDASRNFILRPSPLASSSSRCKFTAFHPVEFKKIRELFSIHDNEFISSLFTCTTPKVSEGASGSFMFSSYDRSYIVKSLSHRESNFLHQILHSYIEYMTTNPGSFLTRFLGSYSINLYESRKVYFAVMENIFDVQHGISIHQRYDIKGSWIDRNAGKEKRGAETTCRHCNMIYRCGVGRNICPNRAGRHEPNVVLKDMDLTTKLRFGKEEGLRIVKQLKQDSDYLCEQGIMDYSLLLGVIDVSYQVSHQNILTRDGTPFLNTKSAVETNENTKTTTRVKQSQMCLHMSEVVVGPGFYYIGVIDILQTWNFEKRLERFIKSVILRKDADGISAIQPKAYRNRFHKKLDEIIHLGHVGAMNNSKNLDGESDFCEQKSADVRLPVNAFVGRPTDIIDKAIISTEAVK</sequence>
<evidence type="ECO:0000256" key="4">
    <source>
        <dbReference type="ARBA" id="ARBA00023136"/>
    </source>
</evidence>
<protein>
    <recommendedName>
        <fullName evidence="11">PIPK domain-containing protein</fullName>
    </recommendedName>
</protein>
<keyword evidence="10" id="KW-1185">Reference proteome</keyword>
<evidence type="ECO:0000259" key="8">
    <source>
        <dbReference type="PROSITE" id="PS51455"/>
    </source>
</evidence>
<organism evidence="9 10">
    <name type="scientific">Albugo candida</name>
    <dbReference type="NCBI Taxonomy" id="65357"/>
    <lineage>
        <taxon>Eukaryota</taxon>
        <taxon>Sar</taxon>
        <taxon>Stramenopiles</taxon>
        <taxon>Oomycota</taxon>
        <taxon>Peronosporomycetes</taxon>
        <taxon>Albuginales</taxon>
        <taxon>Albuginaceae</taxon>
        <taxon>Albugo</taxon>
    </lineage>
</organism>
<keyword evidence="5" id="KW-0808">Transferase</keyword>
<evidence type="ECO:0000256" key="3">
    <source>
        <dbReference type="ARBA" id="ARBA00022989"/>
    </source>
</evidence>
<keyword evidence="3 6" id="KW-1133">Transmembrane helix</keyword>
<dbReference type="InterPro" id="IPR027483">
    <property type="entry name" value="PInositol-4-P-4/5-kinase_C_sf"/>
</dbReference>
<dbReference type="GO" id="GO:0016308">
    <property type="term" value="F:1-phosphatidylinositol-4-phosphate 5-kinase activity"/>
    <property type="evidence" value="ECO:0007669"/>
    <property type="project" value="TreeGrafter"/>
</dbReference>
<evidence type="ECO:0000313" key="10">
    <source>
        <dbReference type="Proteomes" id="UP000053237"/>
    </source>
</evidence>
<dbReference type="InterPro" id="IPR017981">
    <property type="entry name" value="GPCR_2-like_7TM"/>
</dbReference>
<dbReference type="GO" id="GO:0004888">
    <property type="term" value="F:transmembrane signaling receptor activity"/>
    <property type="evidence" value="ECO:0007669"/>
    <property type="project" value="InterPro"/>
</dbReference>
<feature type="transmembrane region" description="Helical" evidence="6">
    <location>
        <begin position="317"/>
        <end position="333"/>
    </location>
</feature>
<keyword evidence="5" id="KW-0418">Kinase</keyword>
<dbReference type="PANTHER" id="PTHR23086">
    <property type="entry name" value="PHOSPHATIDYLINOSITOL-4-PHOSPHATE 5-KINASE"/>
    <property type="match status" value="1"/>
</dbReference>